<sequence>MKPDLLYLGADYPVSRLELFQGRGYDAAIKSVPEPEANQLHQSANQRTNQDIYSYQEDMNFTNRRFSSPSICEHPSLEVVSSPMKKIFDPKQLMDFKMDLLAFQKAKNEEKSPRKYGVMVQLPKPVKPVLQLPNLESHRFNLSQTKQWRPGDVSKNLRSIYSDPGGVEELLPCTKAHMIRRIYLWPHLPYLEFQAF</sequence>
<accession>A0A8S9P1A7</accession>
<reference evidence="1" key="1">
    <citation type="submission" date="2019-12" db="EMBL/GenBank/DDBJ databases">
        <title>Genome sequencing and annotation of Brassica cretica.</title>
        <authorList>
            <person name="Studholme D.J."/>
            <person name="Sarris P."/>
        </authorList>
    </citation>
    <scope>NUCLEOTIDE SEQUENCE</scope>
    <source>
        <strain evidence="1">PFS-109/04</strain>
        <tissue evidence="1">Leaf</tissue>
    </source>
</reference>
<protein>
    <submittedName>
        <fullName evidence="1">Uncharacterized protein</fullName>
    </submittedName>
</protein>
<organism evidence="1 2">
    <name type="scientific">Brassica cretica</name>
    <name type="common">Mustard</name>
    <dbReference type="NCBI Taxonomy" id="69181"/>
    <lineage>
        <taxon>Eukaryota</taxon>
        <taxon>Viridiplantae</taxon>
        <taxon>Streptophyta</taxon>
        <taxon>Embryophyta</taxon>
        <taxon>Tracheophyta</taxon>
        <taxon>Spermatophyta</taxon>
        <taxon>Magnoliopsida</taxon>
        <taxon>eudicotyledons</taxon>
        <taxon>Gunneridae</taxon>
        <taxon>Pentapetalae</taxon>
        <taxon>rosids</taxon>
        <taxon>malvids</taxon>
        <taxon>Brassicales</taxon>
        <taxon>Brassicaceae</taxon>
        <taxon>Brassiceae</taxon>
        <taxon>Brassica</taxon>
    </lineage>
</organism>
<dbReference type="Proteomes" id="UP000712600">
    <property type="component" value="Unassembled WGS sequence"/>
</dbReference>
<dbReference type="EMBL" id="QGKX02001521">
    <property type="protein sequence ID" value="KAF3507302.1"/>
    <property type="molecule type" value="Genomic_DNA"/>
</dbReference>
<proteinExistence type="predicted"/>
<evidence type="ECO:0000313" key="2">
    <source>
        <dbReference type="Proteomes" id="UP000712600"/>
    </source>
</evidence>
<gene>
    <name evidence="1" type="ORF">F2Q69_00008220</name>
</gene>
<dbReference type="AlphaFoldDB" id="A0A8S9P1A7"/>
<comment type="caution">
    <text evidence="1">The sequence shown here is derived from an EMBL/GenBank/DDBJ whole genome shotgun (WGS) entry which is preliminary data.</text>
</comment>
<evidence type="ECO:0000313" key="1">
    <source>
        <dbReference type="EMBL" id="KAF3507302.1"/>
    </source>
</evidence>
<name>A0A8S9P1A7_BRACR</name>